<gene>
    <name evidence="1" type="ORF">QTG54_001927</name>
</gene>
<accession>A0AAD8YM03</accession>
<dbReference type="Proteomes" id="UP001224775">
    <property type="component" value="Unassembled WGS sequence"/>
</dbReference>
<comment type="caution">
    <text evidence="1">The sequence shown here is derived from an EMBL/GenBank/DDBJ whole genome shotgun (WGS) entry which is preliminary data.</text>
</comment>
<protein>
    <submittedName>
        <fullName evidence="1">Uncharacterized protein</fullName>
    </submittedName>
</protein>
<dbReference type="AlphaFoldDB" id="A0AAD8YM03"/>
<evidence type="ECO:0000313" key="2">
    <source>
        <dbReference type="Proteomes" id="UP001224775"/>
    </source>
</evidence>
<proteinExistence type="predicted"/>
<keyword evidence="2" id="KW-1185">Reference proteome</keyword>
<reference evidence="1" key="1">
    <citation type="submission" date="2023-06" db="EMBL/GenBank/DDBJ databases">
        <title>Survivors Of The Sea: Transcriptome response of Skeletonema marinoi to long-term dormancy.</title>
        <authorList>
            <person name="Pinder M.I.M."/>
            <person name="Kourtchenko O."/>
            <person name="Robertson E.K."/>
            <person name="Larsson T."/>
            <person name="Maumus F."/>
            <person name="Osuna-Cruz C.M."/>
            <person name="Vancaester E."/>
            <person name="Stenow R."/>
            <person name="Vandepoele K."/>
            <person name="Ploug H."/>
            <person name="Bruchert V."/>
            <person name="Godhe A."/>
            <person name="Topel M."/>
        </authorList>
    </citation>
    <scope>NUCLEOTIDE SEQUENCE</scope>
    <source>
        <strain evidence="1">R05AC</strain>
    </source>
</reference>
<sequence length="219" mass="24748">MIIIEQDAMLRVLNTANMLLPCHPRDAVPWITPSTGGFMEANAALSKRPPSLDVKKRSNDDFCPDLLSLEADEDCISLSSCSSAASSSYSGRVGERRVSFAAPLVTDVRTRPRTKDCDKRNLFYSSQETDRFRQLYREERSSLSSDDVLNVNLSSTDEEQPFARRRVSKISKVIVAHNENLETFYDFQESIASPEKGEASFDDVFFDNDSFWSGSITWY</sequence>
<name>A0AAD8YM03_9STRA</name>
<organism evidence="1 2">
    <name type="scientific">Skeletonema marinoi</name>
    <dbReference type="NCBI Taxonomy" id="267567"/>
    <lineage>
        <taxon>Eukaryota</taxon>
        <taxon>Sar</taxon>
        <taxon>Stramenopiles</taxon>
        <taxon>Ochrophyta</taxon>
        <taxon>Bacillariophyta</taxon>
        <taxon>Coscinodiscophyceae</taxon>
        <taxon>Thalassiosirophycidae</taxon>
        <taxon>Thalassiosirales</taxon>
        <taxon>Skeletonemataceae</taxon>
        <taxon>Skeletonema</taxon>
        <taxon>Skeletonema marinoi-dohrnii complex</taxon>
    </lineage>
</organism>
<evidence type="ECO:0000313" key="1">
    <source>
        <dbReference type="EMBL" id="KAK1747964.1"/>
    </source>
</evidence>
<dbReference type="EMBL" id="JATAAI010000002">
    <property type="protein sequence ID" value="KAK1747964.1"/>
    <property type="molecule type" value="Genomic_DNA"/>
</dbReference>